<dbReference type="KEGG" id="dpp:DICPUDRAFT_98542"/>
<dbReference type="Proteomes" id="UP000001064">
    <property type="component" value="Unassembled WGS sequence"/>
</dbReference>
<evidence type="ECO:0000313" key="2">
    <source>
        <dbReference type="Proteomes" id="UP000001064"/>
    </source>
</evidence>
<dbReference type="VEuPathDB" id="AmoebaDB:DICPUDRAFT_98542"/>
<keyword evidence="2" id="KW-1185">Reference proteome</keyword>
<dbReference type="EMBL" id="GL871139">
    <property type="protein sequence ID" value="EGC33491.1"/>
    <property type="molecule type" value="Genomic_DNA"/>
</dbReference>
<proteinExistence type="predicted"/>
<reference evidence="2" key="1">
    <citation type="journal article" date="2011" name="Genome Biol.">
        <title>Comparative genomics of the social amoebae Dictyostelium discoideum and Dictyostelium purpureum.</title>
        <authorList>
            <consortium name="US DOE Joint Genome Institute (JGI-PGF)"/>
            <person name="Sucgang R."/>
            <person name="Kuo A."/>
            <person name="Tian X."/>
            <person name="Salerno W."/>
            <person name="Parikh A."/>
            <person name="Feasley C.L."/>
            <person name="Dalin E."/>
            <person name="Tu H."/>
            <person name="Huang E."/>
            <person name="Barry K."/>
            <person name="Lindquist E."/>
            <person name="Shapiro H."/>
            <person name="Bruce D."/>
            <person name="Schmutz J."/>
            <person name="Salamov A."/>
            <person name="Fey P."/>
            <person name="Gaudet P."/>
            <person name="Anjard C."/>
            <person name="Babu M.M."/>
            <person name="Basu S."/>
            <person name="Bushmanova Y."/>
            <person name="van der Wel H."/>
            <person name="Katoh-Kurasawa M."/>
            <person name="Dinh C."/>
            <person name="Coutinho P.M."/>
            <person name="Saito T."/>
            <person name="Elias M."/>
            <person name="Schaap P."/>
            <person name="Kay R.R."/>
            <person name="Henrissat B."/>
            <person name="Eichinger L."/>
            <person name="Rivero F."/>
            <person name="Putnam N.H."/>
            <person name="West C.M."/>
            <person name="Loomis W.F."/>
            <person name="Chisholm R.L."/>
            <person name="Shaulsky G."/>
            <person name="Strassmann J.E."/>
            <person name="Queller D.C."/>
            <person name="Kuspa A."/>
            <person name="Grigoriev I.V."/>
        </authorList>
    </citation>
    <scope>NUCLEOTIDE SEQUENCE [LARGE SCALE GENOMIC DNA]</scope>
    <source>
        <strain evidence="2">QSDP1</strain>
    </source>
</reference>
<gene>
    <name evidence="1" type="ORF">DICPUDRAFT_98542</name>
</gene>
<name>F0ZRC5_DICPU</name>
<dbReference type="InParanoid" id="F0ZRC5"/>
<protein>
    <submittedName>
        <fullName evidence="1">Expressed protein</fullName>
    </submittedName>
</protein>
<accession>F0ZRC5</accession>
<dbReference type="AlphaFoldDB" id="F0ZRC5"/>
<dbReference type="RefSeq" id="XP_003289965.1">
    <property type="nucleotide sequence ID" value="XM_003289917.1"/>
</dbReference>
<evidence type="ECO:0000313" key="1">
    <source>
        <dbReference type="EMBL" id="EGC33491.1"/>
    </source>
</evidence>
<dbReference type="GeneID" id="10504333"/>
<organism evidence="1 2">
    <name type="scientific">Dictyostelium purpureum</name>
    <name type="common">Slime mold</name>
    <dbReference type="NCBI Taxonomy" id="5786"/>
    <lineage>
        <taxon>Eukaryota</taxon>
        <taxon>Amoebozoa</taxon>
        <taxon>Evosea</taxon>
        <taxon>Eumycetozoa</taxon>
        <taxon>Dictyostelia</taxon>
        <taxon>Dictyosteliales</taxon>
        <taxon>Dictyosteliaceae</taxon>
        <taxon>Dictyostelium</taxon>
    </lineage>
</organism>
<sequence length="774" mass="91898">MNNSNNNFTNNNDISIENITNNNFFINQELKEEKEIIDNIIIVLKKLIKLKKFDPLLLKKKINTDFIEKEILDYETVKELYGIQLFYTTNETLFEQAFNEIIFSPILQSLILISGIMVNNNLGEPINYYSKEIFKDERIYFNYKKPRDGLMKKAIEEIYLNDLEAIVDILEIFQSNKNSLTRSQVDKAMYNYIVMAKFYGGNIFLSDLKEKGWEFNEKNEYPTLEKIQTLRKLQLIGQYSKLFHPFVLLNCGSEVLFPLLQYKNIRNIISILSAKDLTMLMSQSHQFYNNLNNDIKETIEILKIVYESKINIEDTTWEKISKITFYIDKDQQKVFNGLKEFENLFPNTTKITNNTNSNKEPSTTIKLPKLNQIPQDDNNPERIQYNEYKKQIKQCSSENHRDIKDISNKKKELKEKIIYGYLLNNLLINKEDLINLKFQSDQEILKTYTNKFSKKYKKFIEENKTKFSTLNNIISSEEANKDYDWDNEPTTLELLFHSNHKINIKTLQDKYKYRYDKLINISQIIELLKQFTNIKATFQLLVFRKTLSNYINESERQIFNQWPNRFIENYQSKYQIQRFQLPLFQSQQDLSDHLNYYIENSKHSVKCEINNLETNFIEEIKAKPEIIEKLKQLHFSIENNWLGLFEIRKNINLCQKKVTLINESQWLEDGIEEIKSIVNQEDLNCVEFLVYLCYEAIIDELDFKEFKPFSKSLQTIKNYFSHSSLNYNSLFPLDNLKPLGANQSNRISKSIAILLQLNYLIEPSIKILKTNLNL</sequence>